<evidence type="ECO:0000256" key="8">
    <source>
        <dbReference type="SAM" id="Phobius"/>
    </source>
</evidence>
<keyword evidence="6 8" id="KW-0472">Membrane</keyword>
<evidence type="ECO:0000256" key="7">
    <source>
        <dbReference type="SAM" id="MobiDB-lite"/>
    </source>
</evidence>
<evidence type="ECO:0000313" key="10">
    <source>
        <dbReference type="Proteomes" id="UP000286045"/>
    </source>
</evidence>
<keyword evidence="5 8" id="KW-1133">Transmembrane helix</keyword>
<evidence type="ECO:0000256" key="3">
    <source>
        <dbReference type="ARBA" id="ARBA00022692"/>
    </source>
</evidence>
<evidence type="ECO:0000256" key="4">
    <source>
        <dbReference type="ARBA" id="ARBA00022729"/>
    </source>
</evidence>
<feature type="transmembrane region" description="Helical" evidence="8">
    <location>
        <begin position="242"/>
        <end position="261"/>
    </location>
</feature>
<comment type="subcellular location">
    <subcellularLocation>
        <location evidence="1">Endomembrane system</location>
        <topology evidence="1">Multi-pass membrane protein</topology>
    </subcellularLocation>
</comment>
<comment type="caution">
    <text evidence="9">The sequence shown here is derived from an EMBL/GenBank/DDBJ whole genome shotgun (WGS) entry which is preliminary data.</text>
</comment>
<dbReference type="Proteomes" id="UP000286045">
    <property type="component" value="Unassembled WGS sequence"/>
</dbReference>
<protein>
    <recommendedName>
        <fullName evidence="11">Post-GPI attachment to proteins factor 3</fullName>
    </recommendedName>
</protein>
<dbReference type="GO" id="GO:0016788">
    <property type="term" value="F:hydrolase activity, acting on ester bonds"/>
    <property type="evidence" value="ECO:0007669"/>
    <property type="project" value="TreeGrafter"/>
</dbReference>
<dbReference type="GO" id="GO:0005789">
    <property type="term" value="C:endoplasmic reticulum membrane"/>
    <property type="evidence" value="ECO:0007669"/>
    <property type="project" value="TreeGrafter"/>
</dbReference>
<keyword evidence="4" id="KW-0732">Signal</keyword>
<dbReference type="EMBL" id="RYZI01000057">
    <property type="protein sequence ID" value="RWA12220.1"/>
    <property type="molecule type" value="Genomic_DNA"/>
</dbReference>
<keyword evidence="2" id="KW-0337">GPI-anchor biosynthesis</keyword>
<evidence type="ECO:0000256" key="1">
    <source>
        <dbReference type="ARBA" id="ARBA00004127"/>
    </source>
</evidence>
<feature type="region of interest" description="Disordered" evidence="7">
    <location>
        <begin position="501"/>
        <end position="522"/>
    </location>
</feature>
<accession>A0A439DCU0</accession>
<reference evidence="9 10" key="1">
    <citation type="submission" date="2018-12" db="EMBL/GenBank/DDBJ databases">
        <title>Draft genome sequence of Xylaria grammica IHI A82.</title>
        <authorList>
            <person name="Buettner E."/>
            <person name="Kellner H."/>
        </authorList>
    </citation>
    <scope>NUCLEOTIDE SEQUENCE [LARGE SCALE GENOMIC DNA]</scope>
    <source>
        <strain evidence="9 10">IHI A82</strain>
    </source>
</reference>
<dbReference type="PANTHER" id="PTHR13148:SF0">
    <property type="entry name" value="POST-GPI ATTACHMENT TO PROTEINS FACTOR 3"/>
    <property type="match status" value="1"/>
</dbReference>
<feature type="transmembrane region" description="Helical" evidence="8">
    <location>
        <begin position="211"/>
        <end position="230"/>
    </location>
</feature>
<evidence type="ECO:0000256" key="2">
    <source>
        <dbReference type="ARBA" id="ARBA00022502"/>
    </source>
</evidence>
<feature type="transmembrane region" description="Helical" evidence="8">
    <location>
        <begin position="273"/>
        <end position="291"/>
    </location>
</feature>
<organism evidence="9 10">
    <name type="scientific">Xylaria grammica</name>
    <dbReference type="NCBI Taxonomy" id="363999"/>
    <lineage>
        <taxon>Eukaryota</taxon>
        <taxon>Fungi</taxon>
        <taxon>Dikarya</taxon>
        <taxon>Ascomycota</taxon>
        <taxon>Pezizomycotina</taxon>
        <taxon>Sordariomycetes</taxon>
        <taxon>Xylariomycetidae</taxon>
        <taxon>Xylariales</taxon>
        <taxon>Xylariaceae</taxon>
        <taxon>Xylaria</taxon>
    </lineage>
</organism>
<dbReference type="GO" id="GO:0006506">
    <property type="term" value="P:GPI anchor biosynthetic process"/>
    <property type="evidence" value="ECO:0007669"/>
    <property type="project" value="UniProtKB-KW"/>
</dbReference>
<keyword evidence="3 8" id="KW-0812">Transmembrane</keyword>
<dbReference type="AlphaFoldDB" id="A0A439DCU0"/>
<evidence type="ECO:0000256" key="6">
    <source>
        <dbReference type="ARBA" id="ARBA00023136"/>
    </source>
</evidence>
<evidence type="ECO:0000313" key="9">
    <source>
        <dbReference type="EMBL" id="RWA12220.1"/>
    </source>
</evidence>
<evidence type="ECO:0000256" key="5">
    <source>
        <dbReference type="ARBA" id="ARBA00022989"/>
    </source>
</evidence>
<feature type="transmembrane region" description="Helical" evidence="8">
    <location>
        <begin position="332"/>
        <end position="358"/>
    </location>
</feature>
<dbReference type="PANTHER" id="PTHR13148">
    <property type="entry name" value="PER1-RELATED"/>
    <property type="match status" value="1"/>
</dbReference>
<proteinExistence type="predicted"/>
<sequence length="522" mass="59561">MQEMNTTKGQRRFIVTIAAITCAQQLQACHEQQVSPNADDKMLIRCKTAARLPSLVLLTGFIVCLLLRTAEASLGDRLPEFRECVKVCDRENCDPNNDPTPIPQTGGDTSASYSKTLTYTFRASYTALHHRLLLWTCAQECDYTCQHITTTRRAEAGKPVTQFHGKWPFVRVLGVQEPFSVLFSLGNFLAHQNGLARLRERVPPNSPMRRFYEVFAYFGMASWVFSSIFHTRDFAATEQLDYFGAGASVLYGMYYALVRVVRLDLPSPRRRSILRLWTVFCGALYLAHVSYLKFWRWDYTYNMAANLVVGMVHNLLWTYFSWTRWRETGQSWAIWPSMLVAWIMLVMSLELLDFPPLWGALDAHSMWHLGTIAPAVLWYKYVYTLAALQGTLLTMYSFMIKDSQDLAKTAKLKETMRSLGEPQGRITNPTLSIIQYPTFPSIDNERLRPLPTKPDPVFSDSTIESYLQNVLAELFPVKNDTERESLKTSNIRNQIGYKHNAFPTSTTAPPQGPTARLTRGST</sequence>
<keyword evidence="10" id="KW-1185">Reference proteome</keyword>
<evidence type="ECO:0008006" key="11">
    <source>
        <dbReference type="Google" id="ProtNLM"/>
    </source>
</evidence>
<dbReference type="STRING" id="363999.A0A439DCU0"/>
<feature type="transmembrane region" description="Helical" evidence="8">
    <location>
        <begin position="303"/>
        <end position="320"/>
    </location>
</feature>
<gene>
    <name evidence="9" type="ORF">EKO27_g2896</name>
</gene>
<dbReference type="Pfam" id="PF04080">
    <property type="entry name" value="Per1"/>
    <property type="match status" value="1"/>
</dbReference>
<name>A0A439DCU0_9PEZI</name>
<dbReference type="InterPro" id="IPR007217">
    <property type="entry name" value="Per1-like"/>
</dbReference>